<accession>A0AAV4DYC7</accession>
<name>A0AAV4DYC7_9GAST</name>
<evidence type="ECO:0000313" key="1">
    <source>
        <dbReference type="EMBL" id="GFO48836.1"/>
    </source>
</evidence>
<proteinExistence type="predicted"/>
<reference evidence="1 2" key="1">
    <citation type="journal article" date="2021" name="Elife">
        <title>Chloroplast acquisition without the gene transfer in kleptoplastic sea slugs, Plakobranchus ocellatus.</title>
        <authorList>
            <person name="Maeda T."/>
            <person name="Takahashi S."/>
            <person name="Yoshida T."/>
            <person name="Shimamura S."/>
            <person name="Takaki Y."/>
            <person name="Nagai Y."/>
            <person name="Toyoda A."/>
            <person name="Suzuki Y."/>
            <person name="Arimoto A."/>
            <person name="Ishii H."/>
            <person name="Satoh N."/>
            <person name="Nishiyama T."/>
            <person name="Hasebe M."/>
            <person name="Maruyama T."/>
            <person name="Minagawa J."/>
            <person name="Obokata J."/>
            <person name="Shigenobu S."/>
        </authorList>
    </citation>
    <scope>NUCLEOTIDE SEQUENCE [LARGE SCALE GENOMIC DNA]</scope>
</reference>
<protein>
    <submittedName>
        <fullName evidence="1">Uncharacterized protein</fullName>
    </submittedName>
</protein>
<evidence type="ECO:0000313" key="2">
    <source>
        <dbReference type="Proteomes" id="UP000735302"/>
    </source>
</evidence>
<dbReference type="AlphaFoldDB" id="A0AAV4DYC7"/>
<dbReference type="Proteomes" id="UP000735302">
    <property type="component" value="Unassembled WGS sequence"/>
</dbReference>
<organism evidence="1 2">
    <name type="scientific">Plakobranchus ocellatus</name>
    <dbReference type="NCBI Taxonomy" id="259542"/>
    <lineage>
        <taxon>Eukaryota</taxon>
        <taxon>Metazoa</taxon>
        <taxon>Spiralia</taxon>
        <taxon>Lophotrochozoa</taxon>
        <taxon>Mollusca</taxon>
        <taxon>Gastropoda</taxon>
        <taxon>Heterobranchia</taxon>
        <taxon>Euthyneura</taxon>
        <taxon>Panpulmonata</taxon>
        <taxon>Sacoglossa</taxon>
        <taxon>Placobranchoidea</taxon>
        <taxon>Plakobranchidae</taxon>
        <taxon>Plakobranchus</taxon>
    </lineage>
</organism>
<sequence length="292" mass="32616">MKEYFCMAHELLAFHSYSLKELKVFGNEQRLDLSAYKNPLEKFLKYASDIFGPIGVSRGLPIPCIEFERPPMPEDKETFFSFVAVIAQGFINALDAQVSDLMAEETTSTSASSFVPATNLVCERGLKMLDASQRMRPNVSLHHHSTVVTLKQTQCGGMYSWLKHLLNHAPVRLLLWQKARKGGKELRDKHRARDLAERVPQTITTASKPWKCKRSRQLQDPIISGSTKCRRKPVRRLLGCCCLPTDMVHSPQQGDLRLLGPPSGQGAGSGARTHYRKVPADLRADSLATGVS</sequence>
<keyword evidence="2" id="KW-1185">Reference proteome</keyword>
<comment type="caution">
    <text evidence="1">The sequence shown here is derived from an EMBL/GenBank/DDBJ whole genome shotgun (WGS) entry which is preliminary data.</text>
</comment>
<gene>
    <name evidence="1" type="ORF">PoB_007534100</name>
</gene>
<dbReference type="EMBL" id="BLXT01008455">
    <property type="protein sequence ID" value="GFO48836.1"/>
    <property type="molecule type" value="Genomic_DNA"/>
</dbReference>